<gene>
    <name evidence="2" type="ORF">LSAT_V11C500253470</name>
</gene>
<protein>
    <submittedName>
        <fullName evidence="2">Uncharacterized protein</fullName>
    </submittedName>
</protein>
<dbReference type="AlphaFoldDB" id="A0A9R1VGX1"/>
<accession>A0A9R1VGX1</accession>
<evidence type="ECO:0000256" key="1">
    <source>
        <dbReference type="SAM" id="MobiDB-lite"/>
    </source>
</evidence>
<evidence type="ECO:0000313" key="3">
    <source>
        <dbReference type="Proteomes" id="UP000235145"/>
    </source>
</evidence>
<dbReference type="EMBL" id="NBSK02000005">
    <property type="protein sequence ID" value="KAJ0206962.1"/>
    <property type="molecule type" value="Genomic_DNA"/>
</dbReference>
<organism evidence="2 3">
    <name type="scientific">Lactuca sativa</name>
    <name type="common">Garden lettuce</name>
    <dbReference type="NCBI Taxonomy" id="4236"/>
    <lineage>
        <taxon>Eukaryota</taxon>
        <taxon>Viridiplantae</taxon>
        <taxon>Streptophyta</taxon>
        <taxon>Embryophyta</taxon>
        <taxon>Tracheophyta</taxon>
        <taxon>Spermatophyta</taxon>
        <taxon>Magnoliopsida</taxon>
        <taxon>eudicotyledons</taxon>
        <taxon>Gunneridae</taxon>
        <taxon>Pentapetalae</taxon>
        <taxon>asterids</taxon>
        <taxon>campanulids</taxon>
        <taxon>Asterales</taxon>
        <taxon>Asteraceae</taxon>
        <taxon>Cichorioideae</taxon>
        <taxon>Cichorieae</taxon>
        <taxon>Lactucinae</taxon>
        <taxon>Lactuca</taxon>
    </lineage>
</organism>
<feature type="region of interest" description="Disordered" evidence="1">
    <location>
        <begin position="341"/>
        <end position="381"/>
    </location>
</feature>
<comment type="caution">
    <text evidence="2">The sequence shown here is derived from an EMBL/GenBank/DDBJ whole genome shotgun (WGS) entry which is preliminary data.</text>
</comment>
<evidence type="ECO:0000313" key="2">
    <source>
        <dbReference type="EMBL" id="KAJ0206962.1"/>
    </source>
</evidence>
<feature type="compositionally biased region" description="Gly residues" evidence="1">
    <location>
        <begin position="341"/>
        <end position="359"/>
    </location>
</feature>
<sequence>MVRYRGKLKHHEVELHDTLLPPCYIEHLVSFPALVEQPQKGSSATGGDRLLDVPSVSMVEPTLPTKVVEDNKNDIISNVRRAMAKQNVVLAMGESSFDVDTLNVGRRIQQRHGLARLLNSLSSTPKRVVAIPDDDMHRSEGNQRYKLWITELEKEVCGFDHKYDLLAAEKVYVEEVPTMLETKVYSLVQSNEGLVEEIRDEMEALRQDRDWILQVGVVCIMDRLIEHPKFIGGVSQTRHIAFIIVEDSGCAELKLEIDSETYNPKASDSRSNHTIGLDDAMLSFSTLDYAHLLGLGRLDITIMRQLCAFDNADEPLGNPEGADGGDDNRVDGDGVIVPHVEGGGGVGDGGVGSVGGGNSEVGDGDEETGDCNCEVGGLWST</sequence>
<dbReference type="Proteomes" id="UP000235145">
    <property type="component" value="Unassembled WGS sequence"/>
</dbReference>
<name>A0A9R1VGX1_LACSA</name>
<keyword evidence="3" id="KW-1185">Reference proteome</keyword>
<proteinExistence type="predicted"/>
<reference evidence="2 3" key="1">
    <citation type="journal article" date="2017" name="Nat. Commun.">
        <title>Genome assembly with in vitro proximity ligation data and whole-genome triplication in lettuce.</title>
        <authorList>
            <person name="Reyes-Chin-Wo S."/>
            <person name="Wang Z."/>
            <person name="Yang X."/>
            <person name="Kozik A."/>
            <person name="Arikit S."/>
            <person name="Song C."/>
            <person name="Xia L."/>
            <person name="Froenicke L."/>
            <person name="Lavelle D.O."/>
            <person name="Truco M.J."/>
            <person name="Xia R."/>
            <person name="Zhu S."/>
            <person name="Xu C."/>
            <person name="Xu H."/>
            <person name="Xu X."/>
            <person name="Cox K."/>
            <person name="Korf I."/>
            <person name="Meyers B.C."/>
            <person name="Michelmore R.W."/>
        </authorList>
    </citation>
    <scope>NUCLEOTIDE SEQUENCE [LARGE SCALE GENOMIC DNA]</scope>
    <source>
        <strain evidence="3">cv. Salinas</strain>
        <tissue evidence="2">Seedlings</tissue>
    </source>
</reference>